<proteinExistence type="predicted"/>
<evidence type="ECO:0000313" key="1">
    <source>
        <dbReference type="EMBL" id="SDO13813.1"/>
    </source>
</evidence>
<reference evidence="2" key="1">
    <citation type="submission" date="2016-10" db="EMBL/GenBank/DDBJ databases">
        <authorList>
            <person name="de Groot N.N."/>
        </authorList>
    </citation>
    <scope>NUCLEOTIDE SEQUENCE [LARGE SCALE GENOMIC DNA]</scope>
    <source>
        <strain evidence="2">BP1-145</strain>
    </source>
</reference>
<gene>
    <name evidence="1" type="ORF">SAMN04487900_110105</name>
</gene>
<protein>
    <recommendedName>
        <fullName evidence="3">Bacteriophage CI repressor helix-turn-helix domain-containing protein</fullName>
    </recommendedName>
</protein>
<accession>A0A1H0H3Y7</accession>
<name>A0A1H0H3Y7_9BACT</name>
<organism evidence="1 2">
    <name type="scientific">Prevotella communis</name>
    <dbReference type="NCBI Taxonomy" id="2913614"/>
    <lineage>
        <taxon>Bacteria</taxon>
        <taxon>Pseudomonadati</taxon>
        <taxon>Bacteroidota</taxon>
        <taxon>Bacteroidia</taxon>
        <taxon>Bacteroidales</taxon>
        <taxon>Prevotellaceae</taxon>
        <taxon>Prevotella</taxon>
    </lineage>
</organism>
<evidence type="ECO:0000313" key="2">
    <source>
        <dbReference type="Proteomes" id="UP000199134"/>
    </source>
</evidence>
<comment type="caution">
    <text evidence="1">The sequence shown here is derived from an EMBL/GenBank/DDBJ whole genome shotgun (WGS) entry which is preliminary data.</text>
</comment>
<sequence length="93" mass="10925">MIIKISPEGVAITKRFFLAIDTLQMQRKIRGMKTVTDRYGINYWNFSTLRNEPEKRFLKPEWLSFLVRDYNVSAEWLLCGVGQMFSDSVIDSI</sequence>
<dbReference type="AlphaFoldDB" id="A0A1H0H3Y7"/>
<evidence type="ECO:0008006" key="3">
    <source>
        <dbReference type="Google" id="ProtNLM"/>
    </source>
</evidence>
<dbReference type="EMBL" id="FNIW01000010">
    <property type="protein sequence ID" value="SDO13813.1"/>
    <property type="molecule type" value="Genomic_DNA"/>
</dbReference>
<dbReference type="RefSeq" id="WP_255380634.1">
    <property type="nucleotide sequence ID" value="NZ_FNIW01000010.1"/>
</dbReference>
<dbReference type="Proteomes" id="UP000199134">
    <property type="component" value="Unassembled WGS sequence"/>
</dbReference>